<organism evidence="3 4">
    <name type="scientific">Streptomyces violarus</name>
    <dbReference type="NCBI Taxonomy" id="67380"/>
    <lineage>
        <taxon>Bacteria</taxon>
        <taxon>Bacillati</taxon>
        <taxon>Actinomycetota</taxon>
        <taxon>Actinomycetes</taxon>
        <taxon>Kitasatosporales</taxon>
        <taxon>Streptomycetaceae</taxon>
        <taxon>Streptomyces</taxon>
    </lineage>
</organism>
<feature type="region of interest" description="Disordered" evidence="1">
    <location>
        <begin position="24"/>
        <end position="77"/>
    </location>
</feature>
<protein>
    <recommendedName>
        <fullName evidence="5">Lipoprotein</fullName>
    </recommendedName>
</protein>
<evidence type="ECO:0000313" key="3">
    <source>
        <dbReference type="EMBL" id="MBB3074873.1"/>
    </source>
</evidence>
<evidence type="ECO:0008006" key="5">
    <source>
        <dbReference type="Google" id="ProtNLM"/>
    </source>
</evidence>
<evidence type="ECO:0000313" key="4">
    <source>
        <dbReference type="Proteomes" id="UP000572907"/>
    </source>
</evidence>
<feature type="compositionally biased region" description="Basic and acidic residues" evidence="1">
    <location>
        <begin position="47"/>
        <end position="70"/>
    </location>
</feature>
<evidence type="ECO:0000256" key="1">
    <source>
        <dbReference type="SAM" id="MobiDB-lite"/>
    </source>
</evidence>
<keyword evidence="4" id="KW-1185">Reference proteome</keyword>
<dbReference type="AlphaFoldDB" id="A0A7W4ZLX9"/>
<feature type="chain" id="PRO_5039117117" description="Lipoprotein" evidence="2">
    <location>
        <begin position="19"/>
        <end position="233"/>
    </location>
</feature>
<dbReference type="EMBL" id="JACHXE010000001">
    <property type="protein sequence ID" value="MBB3074873.1"/>
    <property type="molecule type" value="Genomic_DNA"/>
</dbReference>
<dbReference type="Proteomes" id="UP000572907">
    <property type="component" value="Unassembled WGS sequence"/>
</dbReference>
<gene>
    <name evidence="3" type="ORF">FHS41_001342</name>
</gene>
<dbReference type="PROSITE" id="PS51257">
    <property type="entry name" value="PROKAR_LIPOPROTEIN"/>
    <property type="match status" value="1"/>
</dbReference>
<accession>A0A7W4ZLX9</accession>
<comment type="caution">
    <text evidence="3">The sequence shown here is derived from an EMBL/GenBank/DDBJ whole genome shotgun (WGS) entry which is preliminary data.</text>
</comment>
<name>A0A7W4ZLX9_9ACTN</name>
<feature type="signal peptide" evidence="2">
    <location>
        <begin position="1"/>
        <end position="18"/>
    </location>
</feature>
<keyword evidence="2" id="KW-0732">Signal</keyword>
<evidence type="ECO:0000256" key="2">
    <source>
        <dbReference type="SAM" id="SignalP"/>
    </source>
</evidence>
<sequence>MRAAVRVPVVLMTVVIGAAGAVSCSDQNSPGSAAPHRSKAAASGPEPSEKRTAPRAADLPKHPVSGDKRPGLGTADTMATGYTGKDFLAGLSKDWKLKLGKPVEQEMPDGKKRTYVHGRGGNGVTVSAGYADHENMSSLLCRTGANQPDGPDFLAACTRLDVAGVDHGKASSWLKQARKETDSLYEKRVAETGNKKEYVVSGVFTSGPVTMILHRAYDKYSLRILGGAVAQRN</sequence>
<proteinExistence type="predicted"/>
<dbReference type="RefSeq" id="WP_184588643.1">
    <property type="nucleotide sequence ID" value="NZ_BMUP01000001.1"/>
</dbReference>
<reference evidence="3 4" key="1">
    <citation type="submission" date="2020-08" db="EMBL/GenBank/DDBJ databases">
        <title>Genomic Encyclopedia of Type Strains, Phase III (KMG-III): the genomes of soil and plant-associated and newly described type strains.</title>
        <authorList>
            <person name="Whitman W."/>
        </authorList>
    </citation>
    <scope>NUCLEOTIDE SEQUENCE [LARGE SCALE GENOMIC DNA]</scope>
    <source>
        <strain evidence="3 4">CECT 3237</strain>
    </source>
</reference>